<comment type="subcellular location">
    <subcellularLocation>
        <location evidence="2">Membrane</location>
        <topology evidence="2">Multi-pass membrane protein</topology>
    </subcellularLocation>
</comment>
<comment type="catalytic activity">
    <reaction evidence="1">
        <text>ATP + protein L-histidine = ADP + protein N-phospho-L-histidine.</text>
        <dbReference type="EC" id="2.7.13.3"/>
    </reaction>
</comment>
<evidence type="ECO:0000256" key="11">
    <source>
        <dbReference type="ARBA" id="ARBA00023136"/>
    </source>
</evidence>
<dbReference type="InterPro" id="IPR004358">
    <property type="entry name" value="Sig_transdc_His_kin-like_C"/>
</dbReference>
<keyword evidence="9 13" id="KW-1133">Transmembrane helix</keyword>
<dbReference type="SMART" id="SM00388">
    <property type="entry name" value="HisKA"/>
    <property type="match status" value="1"/>
</dbReference>
<feature type="transmembrane region" description="Helical" evidence="13">
    <location>
        <begin position="156"/>
        <end position="177"/>
    </location>
</feature>
<evidence type="ECO:0000256" key="3">
    <source>
        <dbReference type="ARBA" id="ARBA00006434"/>
    </source>
</evidence>
<comment type="similarity">
    <text evidence="3">Belongs to the sodium:solute symporter (SSF) (TC 2.A.21) family.</text>
</comment>
<evidence type="ECO:0000256" key="5">
    <source>
        <dbReference type="ARBA" id="ARBA00022553"/>
    </source>
</evidence>
<feature type="transmembrane region" description="Helical" evidence="13">
    <location>
        <begin position="444"/>
        <end position="466"/>
    </location>
</feature>
<dbReference type="EC" id="2.7.13.3" evidence="4"/>
<evidence type="ECO:0000313" key="15">
    <source>
        <dbReference type="EMBL" id="KGJ22382.1"/>
    </source>
</evidence>
<feature type="transmembrane region" description="Helical" evidence="13">
    <location>
        <begin position="189"/>
        <end position="213"/>
    </location>
</feature>
<keyword evidence="6" id="KW-0808">Transferase</keyword>
<dbReference type="PANTHER" id="PTHR43711">
    <property type="entry name" value="TWO-COMPONENT HISTIDINE KINASE"/>
    <property type="match status" value="1"/>
</dbReference>
<evidence type="ECO:0000256" key="8">
    <source>
        <dbReference type="ARBA" id="ARBA00022777"/>
    </source>
</evidence>
<dbReference type="EMBL" id="JRKQ01000035">
    <property type="protein sequence ID" value="KGJ22382.1"/>
    <property type="molecule type" value="Genomic_DNA"/>
</dbReference>
<keyword evidence="10" id="KW-0902">Two-component regulatory system</keyword>
<name>A0A099GII3_9RHOB</name>
<feature type="transmembrane region" description="Helical" evidence="13">
    <location>
        <begin position="6"/>
        <end position="25"/>
    </location>
</feature>
<feature type="transmembrane region" description="Helical" evidence="13">
    <location>
        <begin position="384"/>
        <end position="404"/>
    </location>
</feature>
<dbReference type="Pfam" id="PF02518">
    <property type="entry name" value="HATPase_c"/>
    <property type="match status" value="1"/>
</dbReference>
<evidence type="ECO:0000256" key="1">
    <source>
        <dbReference type="ARBA" id="ARBA00000085"/>
    </source>
</evidence>
<dbReference type="CDD" id="cd00082">
    <property type="entry name" value="HisKA"/>
    <property type="match status" value="1"/>
</dbReference>
<organism evidence="15 16">
    <name type="scientific">Paracoccus sanguinis</name>
    <dbReference type="NCBI Taxonomy" id="1545044"/>
    <lineage>
        <taxon>Bacteria</taxon>
        <taxon>Pseudomonadati</taxon>
        <taxon>Pseudomonadota</taxon>
        <taxon>Alphaproteobacteria</taxon>
        <taxon>Rhodobacterales</taxon>
        <taxon>Paracoccaceae</taxon>
        <taxon>Paracoccus</taxon>
    </lineage>
</organism>
<evidence type="ECO:0000256" key="6">
    <source>
        <dbReference type="ARBA" id="ARBA00022679"/>
    </source>
</evidence>
<dbReference type="InterPro" id="IPR036097">
    <property type="entry name" value="HisK_dim/P_sf"/>
</dbReference>
<dbReference type="GO" id="GO:0000155">
    <property type="term" value="F:phosphorelay sensor kinase activity"/>
    <property type="evidence" value="ECO:0007669"/>
    <property type="project" value="InterPro"/>
</dbReference>
<evidence type="ECO:0000259" key="14">
    <source>
        <dbReference type="PROSITE" id="PS50109"/>
    </source>
</evidence>
<feature type="transmembrane region" description="Helical" evidence="13">
    <location>
        <begin position="37"/>
        <end position="56"/>
    </location>
</feature>
<dbReference type="AlphaFoldDB" id="A0A099GII3"/>
<feature type="transmembrane region" description="Helical" evidence="13">
    <location>
        <begin position="328"/>
        <end position="349"/>
    </location>
</feature>
<dbReference type="InterPro" id="IPR003594">
    <property type="entry name" value="HATPase_dom"/>
</dbReference>
<keyword evidence="8 15" id="KW-0418">Kinase</keyword>
<comment type="caution">
    <text evidence="15">The sequence shown here is derived from an EMBL/GenBank/DDBJ whole genome shotgun (WGS) entry which is preliminary data.</text>
</comment>
<dbReference type="SUPFAM" id="SSF47384">
    <property type="entry name" value="Homodimeric domain of signal transducing histidine kinase"/>
    <property type="match status" value="1"/>
</dbReference>
<feature type="transmembrane region" description="Helical" evidence="13">
    <location>
        <begin position="284"/>
        <end position="308"/>
    </location>
</feature>
<feature type="transmembrane region" description="Helical" evidence="13">
    <location>
        <begin position="244"/>
        <end position="263"/>
    </location>
</feature>
<dbReference type="GO" id="GO:0016020">
    <property type="term" value="C:membrane"/>
    <property type="evidence" value="ECO:0007669"/>
    <property type="project" value="UniProtKB-SubCell"/>
</dbReference>
<dbReference type="InterPro" id="IPR001734">
    <property type="entry name" value="Na/solute_symporter"/>
</dbReference>
<dbReference type="GO" id="GO:0022857">
    <property type="term" value="F:transmembrane transporter activity"/>
    <property type="evidence" value="ECO:0007669"/>
    <property type="project" value="InterPro"/>
</dbReference>
<dbReference type="Gene3D" id="3.30.565.10">
    <property type="entry name" value="Histidine kinase-like ATPase, C-terminal domain"/>
    <property type="match status" value="1"/>
</dbReference>
<dbReference type="Proteomes" id="UP000029858">
    <property type="component" value="Unassembled WGS sequence"/>
</dbReference>
<evidence type="ECO:0000256" key="12">
    <source>
        <dbReference type="SAM" id="Coils"/>
    </source>
</evidence>
<keyword evidence="7 13" id="KW-0812">Transmembrane</keyword>
<evidence type="ECO:0000256" key="4">
    <source>
        <dbReference type="ARBA" id="ARBA00012438"/>
    </source>
</evidence>
<evidence type="ECO:0000256" key="9">
    <source>
        <dbReference type="ARBA" id="ARBA00022989"/>
    </source>
</evidence>
<dbReference type="FunFam" id="1.10.287.130:FF:000001">
    <property type="entry name" value="Two-component sensor histidine kinase"/>
    <property type="match status" value="1"/>
</dbReference>
<keyword evidence="11 13" id="KW-0472">Membrane</keyword>
<dbReference type="Gene3D" id="1.20.1730.10">
    <property type="entry name" value="Sodium/glucose cotransporter"/>
    <property type="match status" value="1"/>
</dbReference>
<gene>
    <name evidence="15" type="ORF">IX56_08445</name>
</gene>
<feature type="transmembrane region" description="Helical" evidence="13">
    <location>
        <begin position="116"/>
        <end position="136"/>
    </location>
</feature>
<dbReference type="InterPro" id="IPR005467">
    <property type="entry name" value="His_kinase_dom"/>
</dbReference>
<reference evidence="15 16" key="1">
    <citation type="submission" date="2014-09" db="EMBL/GenBank/DDBJ databases">
        <authorList>
            <person name="McGinnis J.M."/>
            <person name="Wolfgang W.J."/>
        </authorList>
    </citation>
    <scope>NUCLEOTIDE SEQUENCE [LARGE SCALE GENOMIC DNA]</scope>
    <source>
        <strain evidence="15 16">5503</strain>
    </source>
</reference>
<dbReference type="Gene3D" id="1.10.287.130">
    <property type="match status" value="1"/>
</dbReference>
<dbReference type="SMART" id="SM00387">
    <property type="entry name" value="HATPase_c"/>
    <property type="match status" value="1"/>
</dbReference>
<evidence type="ECO:0000313" key="16">
    <source>
        <dbReference type="Proteomes" id="UP000029858"/>
    </source>
</evidence>
<reference evidence="15 16" key="2">
    <citation type="submission" date="2014-10" db="EMBL/GenBank/DDBJ databases">
        <title>Paracoccus sanguinis sp. nov., isolated from clinical specimens of New York State patients.</title>
        <authorList>
            <person name="Mingle L.A."/>
            <person name="Cole J.A."/>
            <person name="Lapierre P."/>
            <person name="Musser K.A."/>
        </authorList>
    </citation>
    <scope>NUCLEOTIDE SEQUENCE [LARGE SCALE GENOMIC DNA]</scope>
    <source>
        <strain evidence="15 16">5503</strain>
    </source>
</reference>
<evidence type="ECO:0000256" key="13">
    <source>
        <dbReference type="SAM" id="Phobius"/>
    </source>
</evidence>
<dbReference type="PROSITE" id="PS50109">
    <property type="entry name" value="HIS_KIN"/>
    <property type="match status" value="1"/>
</dbReference>
<feature type="transmembrane region" description="Helical" evidence="13">
    <location>
        <begin position="410"/>
        <end position="432"/>
    </location>
</feature>
<accession>A0A099GII3</accession>
<dbReference type="InterPro" id="IPR050736">
    <property type="entry name" value="Sensor_HK_Regulatory"/>
</dbReference>
<dbReference type="SUPFAM" id="SSF55874">
    <property type="entry name" value="ATPase domain of HSP90 chaperone/DNA topoisomerase II/histidine kinase"/>
    <property type="match status" value="1"/>
</dbReference>
<keyword evidence="5" id="KW-0597">Phosphoprotein</keyword>
<dbReference type="InterPro" id="IPR038377">
    <property type="entry name" value="Na/Glc_symporter_sf"/>
</dbReference>
<feature type="coiled-coil region" evidence="12">
    <location>
        <begin position="645"/>
        <end position="672"/>
    </location>
</feature>
<evidence type="ECO:0000256" key="7">
    <source>
        <dbReference type="ARBA" id="ARBA00022692"/>
    </source>
</evidence>
<proteinExistence type="inferred from homology"/>
<dbReference type="PANTHER" id="PTHR43711:SF30">
    <property type="entry name" value="HISTIDINE KINASE"/>
    <property type="match status" value="1"/>
</dbReference>
<protein>
    <recommendedName>
        <fullName evidence="4">histidine kinase</fullName>
        <ecNumber evidence="4">2.7.13.3</ecNumber>
    </recommendedName>
</protein>
<evidence type="ECO:0000256" key="10">
    <source>
        <dbReference type="ARBA" id="ARBA00023012"/>
    </source>
</evidence>
<dbReference type="PROSITE" id="PS50283">
    <property type="entry name" value="NA_SOLUT_SYMP_3"/>
    <property type="match status" value="1"/>
</dbReference>
<evidence type="ECO:0000256" key="2">
    <source>
        <dbReference type="ARBA" id="ARBA00004141"/>
    </source>
</evidence>
<dbReference type="InterPro" id="IPR036890">
    <property type="entry name" value="HATPase_C_sf"/>
</dbReference>
<feature type="domain" description="Histidine kinase" evidence="14">
    <location>
        <begin position="679"/>
        <end position="894"/>
    </location>
</feature>
<dbReference type="CDD" id="cd00075">
    <property type="entry name" value="HATPase"/>
    <property type="match status" value="1"/>
</dbReference>
<dbReference type="Pfam" id="PF00512">
    <property type="entry name" value="HisKA"/>
    <property type="match status" value="1"/>
</dbReference>
<dbReference type="InterPro" id="IPR003661">
    <property type="entry name" value="HisK_dim/P_dom"/>
</dbReference>
<feature type="transmembrane region" description="Helical" evidence="13">
    <location>
        <begin position="68"/>
        <end position="87"/>
    </location>
</feature>
<keyword evidence="12" id="KW-0175">Coiled coil</keyword>
<dbReference type="PRINTS" id="PR00344">
    <property type="entry name" value="BCTRLSENSOR"/>
</dbReference>
<sequence>MISGSLVLAVSLGYLALLFAVAALADRRAAAGRSVIASPWIYALSWGVYCTAWTYFGSVGRAAAGGIWFLPIYLGPTVAMLLAWIVLRKMVRIAQSYRITSIADFIASRYGKSPGLAAAVTLITVVGIVPYIALQVKGVSAAYQLLLGEHRVAGGWWQDGTLWVTLALAFFTILFGTRHLDLSERHEGMVAAIALESLVKLGAFLAVGIYVTWGLFDGPADIWARASAVPDLARLMRLGGGEGFAYPQWFAMSLLAMLSVLLLPRQFQMMVVECGDERMIPRAAWVFAAYLFAINLFVLPLAIGGMLILGPGADAETFVISLPLSQGAVGLALLAGLGGMSAATGMLIVETVAVSTMVCNDLVMPALLRAGLVGGRAGGDVTRLLLAIRRVAIVGLLLLGYVYFRVAGDVYALVSIGLISFAAVAQFAPALFGGMWWKGGTARGAMAGLLAGFAVWGYTLMLPAIAKSGWLPDGFLDHGPLGMAALRPEALFGLSGLDNITHALFWSMLVNVGLYVAVSLARPPGAREAAQAVLFVDVYDRDEGAARPVFWRGRARVADLDALARRLLGPERAARAMAGAEGAAPASIADAALVERVEQQIAGAIGAASARVMVASVAQEEPLTPGDVLEILDEASQIRAYARALEQKSVTLEAATAELRAANEALTSLDRMKDDFMSSVTHELRTPLTSIRALAELMLDAPDMEDAQREEFLRIVVGESQRLSRLVNQVLDMAKLDSGQADWTSSDVDLPGLVADAVRATAELFRARGIVVDLELPPSMPTVRADPDRLMQVVMNLLSNAAKFARSRVTVAVRPGPDTVLLRVTDDGEGIAAEDHEAVFERFRQVGPGQDHPGGTGLGLPISRRIVEHLGGAMYVDSARGQGATFLTRLPYDGKRGDAG</sequence>
<dbReference type="RefSeq" id="WP_036709189.1">
    <property type="nucleotide sequence ID" value="NZ_JRKQ01000035.1"/>
</dbReference>